<dbReference type="Pfam" id="PF04073">
    <property type="entry name" value="tRNA_edit"/>
    <property type="match status" value="1"/>
</dbReference>
<protein>
    <recommendedName>
        <fullName evidence="4">Proline--tRNA ligase</fullName>
        <ecNumber evidence="3">6.1.1.15</ecNumber>
    </recommendedName>
    <alternativeName>
        <fullName evidence="11">Prolyl-tRNA synthetase</fullName>
    </alternativeName>
</protein>
<dbReference type="AlphaFoldDB" id="A0A1W1BD21"/>
<dbReference type="InterPro" id="IPR002316">
    <property type="entry name" value="Pro-tRNA-ligase_IIa"/>
</dbReference>
<dbReference type="InterPro" id="IPR006195">
    <property type="entry name" value="aa-tRNA-synth_II"/>
</dbReference>
<keyword evidence="8" id="KW-0067">ATP-binding</keyword>
<evidence type="ECO:0000256" key="12">
    <source>
        <dbReference type="ARBA" id="ARBA00047671"/>
    </source>
</evidence>
<dbReference type="GO" id="GO:0005524">
    <property type="term" value="F:ATP binding"/>
    <property type="evidence" value="ECO:0007669"/>
    <property type="project" value="UniProtKB-KW"/>
</dbReference>
<evidence type="ECO:0000256" key="10">
    <source>
        <dbReference type="ARBA" id="ARBA00023146"/>
    </source>
</evidence>
<keyword evidence="10 14" id="KW-0030">Aminoacyl-tRNA synthetase</keyword>
<dbReference type="PRINTS" id="PR01046">
    <property type="entry name" value="TRNASYNTHPRO"/>
</dbReference>
<dbReference type="Pfam" id="PF00587">
    <property type="entry name" value="tRNA-synt_2b"/>
    <property type="match status" value="1"/>
</dbReference>
<dbReference type="Gene3D" id="3.40.50.800">
    <property type="entry name" value="Anticodon-binding domain"/>
    <property type="match status" value="1"/>
</dbReference>
<reference evidence="14" key="1">
    <citation type="submission" date="2016-10" db="EMBL/GenBank/DDBJ databases">
        <authorList>
            <person name="de Groot N.N."/>
        </authorList>
    </citation>
    <scope>NUCLEOTIDE SEQUENCE</scope>
</reference>
<evidence type="ECO:0000313" key="14">
    <source>
        <dbReference type="EMBL" id="SFV51412.1"/>
    </source>
</evidence>
<dbReference type="InterPro" id="IPR050062">
    <property type="entry name" value="Pro-tRNA_synthetase"/>
</dbReference>
<keyword evidence="7" id="KW-0547">Nucleotide-binding</keyword>
<dbReference type="SUPFAM" id="SSF55681">
    <property type="entry name" value="Class II aaRS and biotin synthetases"/>
    <property type="match status" value="1"/>
</dbReference>
<name>A0A1W1BD21_9ZZZZ</name>
<dbReference type="CDD" id="cd00779">
    <property type="entry name" value="ProRS_core_prok"/>
    <property type="match status" value="1"/>
</dbReference>
<dbReference type="InterPro" id="IPR004500">
    <property type="entry name" value="Pro-tRNA-synth_IIa_bac-type"/>
</dbReference>
<dbReference type="SUPFAM" id="SSF52954">
    <property type="entry name" value="Class II aaRS ABD-related"/>
    <property type="match status" value="1"/>
</dbReference>
<evidence type="ECO:0000256" key="3">
    <source>
        <dbReference type="ARBA" id="ARBA00012831"/>
    </source>
</evidence>
<dbReference type="InterPro" id="IPR004154">
    <property type="entry name" value="Anticodon-bd"/>
</dbReference>
<dbReference type="FunFam" id="3.30.930.10:FF:000065">
    <property type="entry name" value="Proline--tRNA ligase"/>
    <property type="match status" value="1"/>
</dbReference>
<evidence type="ECO:0000259" key="13">
    <source>
        <dbReference type="PROSITE" id="PS50862"/>
    </source>
</evidence>
<gene>
    <name evidence="14" type="ORF">MNB_SM-7-310</name>
</gene>
<dbReference type="InterPro" id="IPR045864">
    <property type="entry name" value="aa-tRNA-synth_II/BPL/LPL"/>
</dbReference>
<comment type="subunit">
    <text evidence="2">Homodimer.</text>
</comment>
<feature type="domain" description="Aminoacyl-transfer RNA synthetases class-II family profile" evidence="13">
    <location>
        <begin position="33"/>
        <end position="474"/>
    </location>
</feature>
<dbReference type="InterPro" id="IPR036754">
    <property type="entry name" value="YbaK/aa-tRNA-synt-asso_dom_sf"/>
</dbReference>
<dbReference type="SUPFAM" id="SSF55826">
    <property type="entry name" value="YbaK/ProRS associated domain"/>
    <property type="match status" value="1"/>
</dbReference>
<dbReference type="InterPro" id="IPR033730">
    <property type="entry name" value="ProRS_core_prok"/>
</dbReference>
<sequence length="570" mass="64272">MRRSRAFIPTSKEAPNDATLPSHIFLARAGFIQQVAAGLYNYLPLAKRVIRKIENIINEEMAAIGAQEVELSFVTPAELWAESGRIEKFGKELLRFKDRKENLFVLGPTHEEMMVNMVRNRVTSYKQLPLHLYQIKTKFRDEARPRFGLMRGREFIMKDGYSFHATYEDMSREFDAVEAAYKRILERLGLEFRIVEADSGAIGGSGSKELMVLADSGEDTIAVCSKCEYGANIEAAKRSGRANIPEAPEEGDFAKFLTPNVKTIEELAEFFKIDPYYTVKCVAKKCIYEDEEEIVLFFLRGCDNLQEVKAINATDALDIVDVSEEELEAIGLVPGFIGPLDQDKAKHVIDEDLKEATGMICGANEKDYHFVNVDMSILKDVAYYADIAEVNEGDICPVCKEGELHFTKGIEVGHIFKLGTVYSEALKAEFLDENGKSQPFVMGTYGMGVSRLVAAIIEQHHDENGCIWTKTTAPYLVNIMISNIKDDEQNAFGEEIYERLQKAGVEVMLDDRKERFGFKMKDAELIGFPYTLIIGKELVNGNVQIFNRATKEKITVAKEDAYDKIMEMIA</sequence>
<dbReference type="GO" id="GO:0002161">
    <property type="term" value="F:aminoacyl-tRNA deacylase activity"/>
    <property type="evidence" value="ECO:0007669"/>
    <property type="project" value="InterPro"/>
</dbReference>
<dbReference type="Gene3D" id="3.30.930.10">
    <property type="entry name" value="Bira Bifunctional Protein, Domain 2"/>
    <property type="match status" value="2"/>
</dbReference>
<accession>A0A1W1BD21</accession>
<evidence type="ECO:0000256" key="4">
    <source>
        <dbReference type="ARBA" id="ARBA00019110"/>
    </source>
</evidence>
<evidence type="ECO:0000256" key="1">
    <source>
        <dbReference type="ARBA" id="ARBA00004496"/>
    </source>
</evidence>
<dbReference type="Pfam" id="PF03129">
    <property type="entry name" value="HGTP_anticodon"/>
    <property type="match status" value="1"/>
</dbReference>
<dbReference type="PANTHER" id="PTHR42753:SF2">
    <property type="entry name" value="PROLINE--TRNA LIGASE"/>
    <property type="match status" value="1"/>
</dbReference>
<dbReference type="CDD" id="cd00861">
    <property type="entry name" value="ProRS_anticodon_short"/>
    <property type="match status" value="1"/>
</dbReference>
<dbReference type="InterPro" id="IPR023717">
    <property type="entry name" value="Pro-tRNA-Synthase_IIa_type1"/>
</dbReference>
<dbReference type="InterPro" id="IPR002314">
    <property type="entry name" value="aa-tRNA-synt_IIb"/>
</dbReference>
<comment type="subcellular location">
    <subcellularLocation>
        <location evidence="1">Cytoplasm</location>
    </subcellularLocation>
</comment>
<evidence type="ECO:0000256" key="11">
    <source>
        <dbReference type="ARBA" id="ARBA00029731"/>
    </source>
</evidence>
<dbReference type="EC" id="6.1.1.15" evidence="3"/>
<evidence type="ECO:0000256" key="9">
    <source>
        <dbReference type="ARBA" id="ARBA00022917"/>
    </source>
</evidence>
<dbReference type="EMBL" id="FPHB01000015">
    <property type="protein sequence ID" value="SFV51412.1"/>
    <property type="molecule type" value="Genomic_DNA"/>
</dbReference>
<dbReference type="InterPro" id="IPR044140">
    <property type="entry name" value="ProRS_anticodon_short"/>
</dbReference>
<dbReference type="InterPro" id="IPR007214">
    <property type="entry name" value="YbaK/aa-tRNA-synth-assoc-dom"/>
</dbReference>
<dbReference type="PROSITE" id="PS50862">
    <property type="entry name" value="AA_TRNA_LIGASE_II"/>
    <property type="match status" value="1"/>
</dbReference>
<evidence type="ECO:0000256" key="6">
    <source>
        <dbReference type="ARBA" id="ARBA00022598"/>
    </source>
</evidence>
<evidence type="ECO:0000256" key="2">
    <source>
        <dbReference type="ARBA" id="ARBA00011738"/>
    </source>
</evidence>
<comment type="catalytic activity">
    <reaction evidence="12">
        <text>tRNA(Pro) + L-proline + ATP = L-prolyl-tRNA(Pro) + AMP + diphosphate</text>
        <dbReference type="Rhea" id="RHEA:14305"/>
        <dbReference type="Rhea" id="RHEA-COMP:9700"/>
        <dbReference type="Rhea" id="RHEA-COMP:9702"/>
        <dbReference type="ChEBI" id="CHEBI:30616"/>
        <dbReference type="ChEBI" id="CHEBI:33019"/>
        <dbReference type="ChEBI" id="CHEBI:60039"/>
        <dbReference type="ChEBI" id="CHEBI:78442"/>
        <dbReference type="ChEBI" id="CHEBI:78532"/>
        <dbReference type="ChEBI" id="CHEBI:456215"/>
        <dbReference type="EC" id="6.1.1.15"/>
    </reaction>
</comment>
<keyword evidence="6 14" id="KW-0436">Ligase</keyword>
<dbReference type="GO" id="GO:0006433">
    <property type="term" value="P:prolyl-tRNA aminoacylation"/>
    <property type="evidence" value="ECO:0007669"/>
    <property type="project" value="InterPro"/>
</dbReference>
<dbReference type="CDD" id="cd04334">
    <property type="entry name" value="ProRS-INS"/>
    <property type="match status" value="1"/>
</dbReference>
<dbReference type="NCBIfam" id="TIGR00409">
    <property type="entry name" value="proS_fam_II"/>
    <property type="match status" value="1"/>
</dbReference>
<dbReference type="NCBIfam" id="NF006625">
    <property type="entry name" value="PRK09194.1"/>
    <property type="match status" value="1"/>
</dbReference>
<dbReference type="HAMAP" id="MF_01569">
    <property type="entry name" value="Pro_tRNA_synth_type1"/>
    <property type="match status" value="1"/>
</dbReference>
<keyword evidence="5" id="KW-0963">Cytoplasm</keyword>
<evidence type="ECO:0000256" key="8">
    <source>
        <dbReference type="ARBA" id="ARBA00022840"/>
    </source>
</evidence>
<dbReference type="GO" id="GO:0004827">
    <property type="term" value="F:proline-tRNA ligase activity"/>
    <property type="evidence" value="ECO:0007669"/>
    <property type="project" value="UniProtKB-EC"/>
</dbReference>
<evidence type="ECO:0000256" key="7">
    <source>
        <dbReference type="ARBA" id="ARBA00022741"/>
    </source>
</evidence>
<dbReference type="GO" id="GO:0005829">
    <property type="term" value="C:cytosol"/>
    <property type="evidence" value="ECO:0007669"/>
    <property type="project" value="TreeGrafter"/>
</dbReference>
<proteinExistence type="inferred from homology"/>
<dbReference type="InterPro" id="IPR036621">
    <property type="entry name" value="Anticodon-bd_dom_sf"/>
</dbReference>
<dbReference type="PANTHER" id="PTHR42753">
    <property type="entry name" value="MITOCHONDRIAL RIBOSOME PROTEIN L39/PROLYL-TRNA LIGASE FAMILY MEMBER"/>
    <property type="match status" value="1"/>
</dbReference>
<organism evidence="14">
    <name type="scientific">hydrothermal vent metagenome</name>
    <dbReference type="NCBI Taxonomy" id="652676"/>
    <lineage>
        <taxon>unclassified sequences</taxon>
        <taxon>metagenomes</taxon>
        <taxon>ecological metagenomes</taxon>
    </lineage>
</organism>
<dbReference type="FunFam" id="3.30.930.10:FF:000066">
    <property type="entry name" value="Proline--tRNA ligase"/>
    <property type="match status" value="1"/>
</dbReference>
<evidence type="ECO:0000256" key="5">
    <source>
        <dbReference type="ARBA" id="ARBA00022490"/>
    </source>
</evidence>
<keyword evidence="9" id="KW-0648">Protein biosynthesis</keyword>